<dbReference type="Proteomes" id="UP000509478">
    <property type="component" value="Chromosome"/>
</dbReference>
<dbReference type="GO" id="GO:0016301">
    <property type="term" value="F:kinase activity"/>
    <property type="evidence" value="ECO:0007669"/>
    <property type="project" value="InterPro"/>
</dbReference>
<dbReference type="InterPro" id="IPR006440">
    <property type="entry name" value="Doc"/>
</dbReference>
<accession>A0A7D5M519</accession>
<dbReference type="InterPro" id="IPR036597">
    <property type="entry name" value="Fido-like_dom_sf"/>
</dbReference>
<evidence type="ECO:0000313" key="2">
    <source>
        <dbReference type="EMBL" id="QLH06595.1"/>
    </source>
</evidence>
<keyword evidence="3" id="KW-1185">Reference proteome</keyword>
<dbReference type="RefSeq" id="WP_179372691.1">
    <property type="nucleotide sequence ID" value="NZ_CP026995.1"/>
</dbReference>
<dbReference type="PANTHER" id="PTHR39426:SF1">
    <property type="entry name" value="HOMOLOGY TO DEATH-ON-CURING PROTEIN OF PHAGE P1"/>
    <property type="match status" value="1"/>
</dbReference>
<organism evidence="2 3">
    <name type="scientific">Nitrosopumilus ureiphilus</name>
    <dbReference type="NCBI Taxonomy" id="1470067"/>
    <lineage>
        <taxon>Archaea</taxon>
        <taxon>Nitrososphaerota</taxon>
        <taxon>Nitrososphaeria</taxon>
        <taxon>Nitrosopumilales</taxon>
        <taxon>Nitrosopumilaceae</taxon>
        <taxon>Nitrosopumilus</taxon>
    </lineage>
</organism>
<dbReference type="OrthoDB" id="13089at2157"/>
<dbReference type="InterPro" id="IPR053737">
    <property type="entry name" value="Type_II_TA_Toxin"/>
</dbReference>
<gene>
    <name evidence="2" type="ORF">C5F50_05560</name>
</gene>
<dbReference type="AlphaFoldDB" id="A0A7D5M519"/>
<dbReference type="PANTHER" id="PTHR39426">
    <property type="entry name" value="HOMOLOGY TO DEATH-ON-CURING PROTEIN OF PHAGE P1"/>
    <property type="match status" value="1"/>
</dbReference>
<dbReference type="Pfam" id="PF02661">
    <property type="entry name" value="Fic"/>
    <property type="match status" value="1"/>
</dbReference>
<dbReference type="KEGG" id="nue:C5F50_05560"/>
<evidence type="ECO:0000313" key="3">
    <source>
        <dbReference type="Proteomes" id="UP000509478"/>
    </source>
</evidence>
<feature type="domain" description="Fido" evidence="1">
    <location>
        <begin position="11"/>
        <end position="142"/>
    </location>
</feature>
<dbReference type="PROSITE" id="PS51459">
    <property type="entry name" value="FIDO"/>
    <property type="match status" value="1"/>
</dbReference>
<dbReference type="InterPro" id="IPR003812">
    <property type="entry name" value="Fido"/>
</dbReference>
<sequence>MSKEEPSITMFDKQYLIDTNKKILERHRRLTGERVWIGTTKTIDDILPHVNSVGNSGNKREDVVEKATHLMAKITHAQPFEDGNRRTGIISTMQFLRDNGYELEIESGQANLDIRKMLKEIKMHMSGLHKETLEQISFYISKRIVSL</sequence>
<protein>
    <recommendedName>
        <fullName evidence="1">Fido domain-containing protein</fullName>
    </recommendedName>
</protein>
<reference evidence="2 3" key="1">
    <citation type="submission" date="2018-02" db="EMBL/GenBank/DDBJ databases">
        <title>Complete genome of Nitrosopumilus ureaphilus PS0.</title>
        <authorList>
            <person name="Qin W."/>
            <person name="Zheng Y."/>
            <person name="Stahl D.A."/>
        </authorList>
    </citation>
    <scope>NUCLEOTIDE SEQUENCE [LARGE SCALE GENOMIC DNA]</scope>
    <source>
        <strain evidence="2 3">PS0</strain>
    </source>
</reference>
<evidence type="ECO:0000259" key="1">
    <source>
        <dbReference type="PROSITE" id="PS51459"/>
    </source>
</evidence>
<dbReference type="SUPFAM" id="SSF140931">
    <property type="entry name" value="Fic-like"/>
    <property type="match status" value="1"/>
</dbReference>
<dbReference type="EMBL" id="CP026995">
    <property type="protein sequence ID" value="QLH06595.1"/>
    <property type="molecule type" value="Genomic_DNA"/>
</dbReference>
<dbReference type="Gene3D" id="1.20.120.1870">
    <property type="entry name" value="Fic/DOC protein, Fido domain"/>
    <property type="match status" value="1"/>
</dbReference>
<name>A0A7D5M519_9ARCH</name>
<dbReference type="GeneID" id="56067530"/>
<proteinExistence type="predicted"/>